<dbReference type="PANTHER" id="PTHR31589:SF235">
    <property type="entry name" value="PROTEIN, PUTATIVE (DUF239)-RELATED"/>
    <property type="match status" value="1"/>
</dbReference>
<evidence type="ECO:0000256" key="1">
    <source>
        <dbReference type="SAM" id="SignalP"/>
    </source>
</evidence>
<sequence>MATRFMIMPARRPTNFVLLLMSFQIMFGLLHSVQEWQTISEEENLEMERQLKLINKPPIKSFKTDYGDIFDCIDIYKQHAFDHPLLKDHKVQMEPKNIPKSMMEGESPRLLPNSIKCPPGSVLIKRTTKQDLFMAKQMNHPKSSRFRTTDGAVPSSFAFATVRYRKHNFGAKTTMNVWAPSTSSSQASMSSIWISNGPSEDLNLIEAGWAVIRPLYKDNYTRLFAFWTGGQKNKGCFNYVCPGFVQVHREISLGLVLNQISVYNGVQRDIEIGIFSDGEWWLKYFNQFIGYWPQKLFFYMYGGATKVEWGGHVFGPGNEPTPAMGSGHFPKDGLQNKSAYFKDTQMWDSVHLIYPQPGQLLAYSGRPDCYEAKLTPGVAPNPMDFFYGGPGQCNL</sequence>
<gene>
    <name evidence="3" type="ORF">HRI_004892700</name>
</gene>
<dbReference type="OrthoDB" id="1863773at2759"/>
<dbReference type="EMBL" id="BSYR01000061">
    <property type="protein sequence ID" value="GMJ12235.1"/>
    <property type="molecule type" value="Genomic_DNA"/>
</dbReference>
<dbReference type="PANTHER" id="PTHR31589">
    <property type="entry name" value="PROTEIN, PUTATIVE (DUF239)-RELATED-RELATED"/>
    <property type="match status" value="1"/>
</dbReference>
<name>A0A9W7MUN4_HIBTR</name>
<keyword evidence="1" id="KW-0732">Signal</keyword>
<proteinExistence type="predicted"/>
<accession>A0A9W7MUN4</accession>
<dbReference type="InterPro" id="IPR053168">
    <property type="entry name" value="Glutamic_endopeptidase"/>
</dbReference>
<dbReference type="Gene3D" id="3.90.1320.10">
    <property type="entry name" value="Outer-capsid protein sigma 3, large lobe"/>
    <property type="match status" value="1"/>
</dbReference>
<protein>
    <recommendedName>
        <fullName evidence="2">Neprosin PEP catalytic domain-containing protein</fullName>
    </recommendedName>
</protein>
<evidence type="ECO:0000259" key="2">
    <source>
        <dbReference type="PROSITE" id="PS52045"/>
    </source>
</evidence>
<feature type="chain" id="PRO_5040949750" description="Neprosin PEP catalytic domain-containing protein" evidence="1">
    <location>
        <begin position="33"/>
        <end position="395"/>
    </location>
</feature>
<reference evidence="3" key="1">
    <citation type="submission" date="2023-05" db="EMBL/GenBank/DDBJ databases">
        <title>Genome and transcriptome analyses reveal genes involved in the formation of fine ridges on petal epidermal cells in Hibiscus trionum.</title>
        <authorList>
            <person name="Koshimizu S."/>
            <person name="Masuda S."/>
            <person name="Ishii T."/>
            <person name="Shirasu K."/>
            <person name="Hoshino A."/>
            <person name="Arita M."/>
        </authorList>
    </citation>
    <scope>NUCLEOTIDE SEQUENCE</scope>
    <source>
        <strain evidence="3">Hamamatsu line</strain>
    </source>
</reference>
<feature type="signal peptide" evidence="1">
    <location>
        <begin position="1"/>
        <end position="32"/>
    </location>
</feature>
<dbReference type="PROSITE" id="PS52045">
    <property type="entry name" value="NEPROSIN_PEP_CD"/>
    <property type="match status" value="1"/>
</dbReference>
<dbReference type="Proteomes" id="UP001165190">
    <property type="component" value="Unassembled WGS sequence"/>
</dbReference>
<dbReference type="AlphaFoldDB" id="A0A9W7MUN4"/>
<keyword evidence="4" id="KW-1185">Reference proteome</keyword>
<comment type="caution">
    <text evidence="3">The sequence shown here is derived from an EMBL/GenBank/DDBJ whole genome shotgun (WGS) entry which is preliminary data.</text>
</comment>
<feature type="domain" description="Neprosin PEP catalytic" evidence="2">
    <location>
        <begin position="149"/>
        <end position="394"/>
    </location>
</feature>
<dbReference type="InterPro" id="IPR004314">
    <property type="entry name" value="Neprosin"/>
</dbReference>
<dbReference type="InterPro" id="IPR025521">
    <property type="entry name" value="Neprosin_propep"/>
</dbReference>
<organism evidence="3 4">
    <name type="scientific">Hibiscus trionum</name>
    <name type="common">Flower of an hour</name>
    <dbReference type="NCBI Taxonomy" id="183268"/>
    <lineage>
        <taxon>Eukaryota</taxon>
        <taxon>Viridiplantae</taxon>
        <taxon>Streptophyta</taxon>
        <taxon>Embryophyta</taxon>
        <taxon>Tracheophyta</taxon>
        <taxon>Spermatophyta</taxon>
        <taxon>Magnoliopsida</taxon>
        <taxon>eudicotyledons</taxon>
        <taxon>Gunneridae</taxon>
        <taxon>Pentapetalae</taxon>
        <taxon>rosids</taxon>
        <taxon>malvids</taxon>
        <taxon>Malvales</taxon>
        <taxon>Malvaceae</taxon>
        <taxon>Malvoideae</taxon>
        <taxon>Hibiscus</taxon>
    </lineage>
</organism>
<dbReference type="Pfam" id="PF14365">
    <property type="entry name" value="Neprosin_AP"/>
    <property type="match status" value="1"/>
</dbReference>
<evidence type="ECO:0000313" key="4">
    <source>
        <dbReference type="Proteomes" id="UP001165190"/>
    </source>
</evidence>
<evidence type="ECO:0000313" key="3">
    <source>
        <dbReference type="EMBL" id="GMJ12235.1"/>
    </source>
</evidence>
<dbReference type="Pfam" id="PF03080">
    <property type="entry name" value="Neprosin"/>
    <property type="match status" value="1"/>
</dbReference>